<evidence type="ECO:0000256" key="9">
    <source>
        <dbReference type="ARBA" id="ARBA00023237"/>
    </source>
</evidence>
<comment type="caution">
    <text evidence="17">The sequence shown here is derived from an EMBL/GenBank/DDBJ whole genome shotgun (WGS) entry which is preliminary data.</text>
</comment>
<evidence type="ECO:0000256" key="2">
    <source>
        <dbReference type="ARBA" id="ARBA00006980"/>
    </source>
</evidence>
<dbReference type="GO" id="GO:0009279">
    <property type="term" value="C:cell outer membrane"/>
    <property type="evidence" value="ECO:0007669"/>
    <property type="project" value="UniProtKB-SubCell"/>
</dbReference>
<dbReference type="EMBL" id="VOBQ01000004">
    <property type="protein sequence ID" value="TWO72545.1"/>
    <property type="molecule type" value="Genomic_DNA"/>
</dbReference>
<dbReference type="PANTHER" id="PTHR30332">
    <property type="entry name" value="PROBABLE GENERAL SECRETION PATHWAY PROTEIN D"/>
    <property type="match status" value="1"/>
</dbReference>
<comment type="function">
    <text evidence="11">Required for type IV pilus biogenesis and competence. Could function as a pore for exit of the pilus but also as a channel for entry of heme and antimicrobial agents and uptake of transforming DNA.</text>
</comment>
<dbReference type="PRINTS" id="PR00811">
    <property type="entry name" value="BCTERIALGSPD"/>
</dbReference>
<dbReference type="InterPro" id="IPR038591">
    <property type="entry name" value="NolW-like_sf"/>
</dbReference>
<accession>A0A562ZW62</accession>
<reference evidence="17 18" key="1">
    <citation type="submission" date="2019-07" db="EMBL/GenBank/DDBJ databases">
        <title>Caenimonas sedimenti sp. nov., isolated from activated sludge.</title>
        <authorList>
            <person name="Xu J."/>
        </authorList>
    </citation>
    <scope>NUCLEOTIDE SEQUENCE [LARGE SCALE GENOMIC DNA]</scope>
    <source>
        <strain evidence="17 18">HX-9-20</strain>
    </source>
</reference>
<evidence type="ECO:0000256" key="3">
    <source>
        <dbReference type="ARBA" id="ARBA00014124"/>
    </source>
</evidence>
<dbReference type="Pfam" id="PF00263">
    <property type="entry name" value="Secretin"/>
    <property type="match status" value="1"/>
</dbReference>
<evidence type="ECO:0000259" key="15">
    <source>
        <dbReference type="Pfam" id="PF00263"/>
    </source>
</evidence>
<evidence type="ECO:0000259" key="16">
    <source>
        <dbReference type="Pfam" id="PF03958"/>
    </source>
</evidence>
<dbReference type="Proteomes" id="UP000318199">
    <property type="component" value="Unassembled WGS sequence"/>
</dbReference>
<keyword evidence="5" id="KW-1134">Transmembrane beta strand</keyword>
<evidence type="ECO:0000313" key="17">
    <source>
        <dbReference type="EMBL" id="TWO72545.1"/>
    </source>
</evidence>
<evidence type="ECO:0000256" key="11">
    <source>
        <dbReference type="ARBA" id="ARBA00024678"/>
    </source>
</evidence>
<dbReference type="Pfam" id="PF03958">
    <property type="entry name" value="Secretin_N"/>
    <property type="match status" value="2"/>
</dbReference>
<keyword evidence="9" id="KW-0998">Cell outer membrane</keyword>
<dbReference type="InterPro" id="IPR005644">
    <property type="entry name" value="NolW-like"/>
</dbReference>
<sequence length="709" mass="73163">MGGSALAQAPAVPSPAAPAPAAATPGGAYIRGNDRVVANPRQGPIPEGTANSFRFEDAPMSDVVHVIMRDILRADYVVHTQLAGNITLATRGDVPADQAVYMLETALQANGIAMARDARGVYHIGRPEALVGIVAAPRIAANGVLPPGTGTVIIPLQYIGAGEMAAILRPLLPPTALVRVDPLRNLLVLAGSRSQAEGWLDIVSTFDVDLLKGMSVAIVPLKYASVREVDAALRSMAGGLPAAAPPTTTLRPAGPGGATAASAAAAAAQAQQAAEASSLFGAIRVLPIERINSLLLVSPRAAYLEEARAWIERLDRPGSSALEPQLYIYPVRNGSAKHLAEVLSGVFGGDRTTTTTTTPSVAPGLSATTGGTGGAGAINSLAGAGANAQPNAQSRVGSVTTTAQGARVIADELNNAILIYALAGEYAKIEAALRRLDVSPVQVLIEASIVEVTLGDDLQYGLQWYFTDKARSGLSGTGAISQTASSVLGNISPTVAQTAGFSYTLRNSLGAVQAVLNALAEKSLVKVISSPSVMVLDNHTAGIAVGNQTPIRSSETVTSGGNITQSITYKDTGVNLQVTPSVSAENVVTMAINQSVTDVGPPDTAATGQRSFLQRQIISKVAVRSGETLVLGGLIRDNDGSGNRGLPVLSEIPVVGGLFGAQSRNVSRTELLVVITPRVVRSDLDARDVGAELRERMKSFEGRDMLRKP</sequence>
<comment type="subcellular location">
    <subcellularLocation>
        <location evidence="1 13">Cell outer membrane</location>
    </subcellularLocation>
</comment>
<protein>
    <recommendedName>
        <fullName evidence="3">Type IV pilus biogenesis and competence protein PilQ</fullName>
    </recommendedName>
</protein>
<gene>
    <name evidence="17" type="primary">gspD</name>
    <name evidence="17" type="ORF">FN976_07350</name>
</gene>
<proteinExistence type="inferred from homology"/>
<keyword evidence="18" id="KW-1185">Reference proteome</keyword>
<feature type="domain" description="NolW-like" evidence="16">
    <location>
        <begin position="216"/>
        <end position="319"/>
    </location>
</feature>
<feature type="domain" description="NolW-like" evidence="16">
    <location>
        <begin position="328"/>
        <end position="440"/>
    </location>
</feature>
<dbReference type="OrthoDB" id="9775455at2"/>
<keyword evidence="6" id="KW-0732">Signal</keyword>
<dbReference type="Gene3D" id="3.55.50.30">
    <property type="match status" value="1"/>
</dbReference>
<evidence type="ECO:0000256" key="12">
    <source>
        <dbReference type="ARBA" id="ARBA00025897"/>
    </source>
</evidence>
<evidence type="ECO:0000256" key="8">
    <source>
        <dbReference type="ARBA" id="ARBA00023136"/>
    </source>
</evidence>
<keyword evidence="4 13" id="KW-0813">Transport</keyword>
<comment type="similarity">
    <text evidence="2">Belongs to the bacterial secretin family. GSP D subfamily.</text>
</comment>
<dbReference type="NCBIfam" id="TIGR02517">
    <property type="entry name" value="type_II_gspD"/>
    <property type="match status" value="1"/>
</dbReference>
<dbReference type="PROSITE" id="PS00875">
    <property type="entry name" value="T2SP_D"/>
    <property type="match status" value="1"/>
</dbReference>
<dbReference type="InterPro" id="IPR013356">
    <property type="entry name" value="T2SS_GspD"/>
</dbReference>
<dbReference type="GO" id="GO:0015627">
    <property type="term" value="C:type II protein secretion system complex"/>
    <property type="evidence" value="ECO:0007669"/>
    <property type="project" value="InterPro"/>
</dbReference>
<name>A0A562ZW62_9BURK</name>
<dbReference type="GO" id="GO:0030420">
    <property type="term" value="P:establishment of competence for transformation"/>
    <property type="evidence" value="ECO:0007669"/>
    <property type="project" value="UniProtKB-KW"/>
</dbReference>
<evidence type="ECO:0000256" key="6">
    <source>
        <dbReference type="ARBA" id="ARBA00022729"/>
    </source>
</evidence>
<keyword evidence="8" id="KW-0472">Membrane</keyword>
<feature type="domain" description="Type II/III secretion system secretin-like" evidence="15">
    <location>
        <begin position="518"/>
        <end position="681"/>
    </location>
</feature>
<evidence type="ECO:0000313" key="18">
    <source>
        <dbReference type="Proteomes" id="UP000318199"/>
    </source>
</evidence>
<dbReference type="GO" id="GO:0015628">
    <property type="term" value="P:protein secretion by the type II secretion system"/>
    <property type="evidence" value="ECO:0007669"/>
    <property type="project" value="InterPro"/>
</dbReference>
<keyword evidence="5" id="KW-0812">Transmembrane</keyword>
<feature type="compositionally biased region" description="Low complexity" evidence="14">
    <location>
        <begin position="1"/>
        <end position="11"/>
    </location>
</feature>
<evidence type="ECO:0000256" key="4">
    <source>
        <dbReference type="ARBA" id="ARBA00022448"/>
    </source>
</evidence>
<evidence type="ECO:0000256" key="13">
    <source>
        <dbReference type="RuleBase" id="RU004004"/>
    </source>
</evidence>
<dbReference type="InterPro" id="IPR004846">
    <property type="entry name" value="T2SS/T3SS_dom"/>
</dbReference>
<evidence type="ECO:0000256" key="1">
    <source>
        <dbReference type="ARBA" id="ARBA00004442"/>
    </source>
</evidence>
<keyword evidence="10" id="KW-0178">Competence</keyword>
<feature type="region of interest" description="Disordered" evidence="14">
    <location>
        <begin position="1"/>
        <end position="25"/>
    </location>
</feature>
<comment type="subunit">
    <text evidence="12">Homododecamer. Tetramer of trimer.</text>
</comment>
<evidence type="ECO:0000256" key="5">
    <source>
        <dbReference type="ARBA" id="ARBA00022452"/>
    </source>
</evidence>
<dbReference type="InterPro" id="IPR004845">
    <property type="entry name" value="T2SS_GspD_CS"/>
</dbReference>
<evidence type="ECO:0000256" key="7">
    <source>
        <dbReference type="ARBA" id="ARBA00022927"/>
    </source>
</evidence>
<organism evidence="17 18">
    <name type="scientific">Caenimonas sedimenti</name>
    <dbReference type="NCBI Taxonomy" id="2596921"/>
    <lineage>
        <taxon>Bacteria</taxon>
        <taxon>Pseudomonadati</taxon>
        <taxon>Pseudomonadota</taxon>
        <taxon>Betaproteobacteria</taxon>
        <taxon>Burkholderiales</taxon>
        <taxon>Comamonadaceae</taxon>
        <taxon>Caenimonas</taxon>
    </lineage>
</organism>
<dbReference type="AlphaFoldDB" id="A0A562ZW62"/>
<keyword evidence="7" id="KW-0653">Protein transport</keyword>
<dbReference type="PANTHER" id="PTHR30332:SF25">
    <property type="entry name" value="SECRETIN XPSD"/>
    <property type="match status" value="1"/>
</dbReference>
<evidence type="ECO:0000256" key="14">
    <source>
        <dbReference type="SAM" id="MobiDB-lite"/>
    </source>
</evidence>
<evidence type="ECO:0000256" key="10">
    <source>
        <dbReference type="ARBA" id="ARBA00023287"/>
    </source>
</evidence>
<dbReference type="InterPro" id="IPR001775">
    <property type="entry name" value="GspD/PilQ"/>
</dbReference>
<dbReference type="InterPro" id="IPR050810">
    <property type="entry name" value="Bact_Secretion_Sys_Channel"/>
</dbReference>
<dbReference type="Gene3D" id="3.30.1370.120">
    <property type="match status" value="3"/>
</dbReference>